<name>A0A9P4WAD1_CURKU</name>
<dbReference type="OrthoDB" id="4500473at2759"/>
<dbReference type="EMBL" id="SWKU01000014">
    <property type="protein sequence ID" value="KAF3000937.1"/>
    <property type="molecule type" value="Genomic_DNA"/>
</dbReference>
<sequence length="296" mass="33123">MSPSKPMAWVLTTSQDFTRNGVLQLGQVLTNEWDPNSAIFAEGTIPRPPTYLCDRQEHEGVDFSSMTVETVSFRTWLQQSLGVVPAGVDVHFGHGSAAWEKYRSRKLMVDLFQPNDRYAQRVVKAAEESRKTKIPWYRRECHLYLVTGLRILASGTSVDSTSQNATEYHAGAEVDATPANVPFQAGVTVDNKALIGQKRKLEGTSEFIYAYRLHKITKRRKSETSYVDPWGKGELHTASGGSREANVRIGLDYTMGELDESAREKGRVEEDDVKDVQISTQMFVGDGTPNDVRMVD</sequence>
<protein>
    <submittedName>
        <fullName evidence="1">Uncharacterized protein</fullName>
    </submittedName>
</protein>
<gene>
    <name evidence="1" type="ORF">E8E13_008850</name>
</gene>
<proteinExistence type="predicted"/>
<accession>A0A9P4WAD1</accession>
<dbReference type="AlphaFoldDB" id="A0A9P4WAD1"/>
<reference evidence="1" key="1">
    <citation type="submission" date="2019-04" db="EMBL/GenBank/DDBJ databases">
        <title>Sequencing of skin fungus with MAO and IRED activity.</title>
        <authorList>
            <person name="Marsaioli A.J."/>
            <person name="Bonatto J.M.C."/>
            <person name="Reis Junior O."/>
        </authorList>
    </citation>
    <scope>NUCLEOTIDE SEQUENCE</scope>
    <source>
        <strain evidence="1">30M1</strain>
    </source>
</reference>
<comment type="caution">
    <text evidence="1">The sequence shown here is derived from an EMBL/GenBank/DDBJ whole genome shotgun (WGS) entry which is preliminary data.</text>
</comment>
<evidence type="ECO:0000313" key="2">
    <source>
        <dbReference type="Proteomes" id="UP000801428"/>
    </source>
</evidence>
<keyword evidence="2" id="KW-1185">Reference proteome</keyword>
<evidence type="ECO:0000313" key="1">
    <source>
        <dbReference type="EMBL" id="KAF3000937.1"/>
    </source>
</evidence>
<organism evidence="1 2">
    <name type="scientific">Curvularia kusanoi</name>
    <name type="common">Cochliobolus kusanoi</name>
    <dbReference type="NCBI Taxonomy" id="90978"/>
    <lineage>
        <taxon>Eukaryota</taxon>
        <taxon>Fungi</taxon>
        <taxon>Dikarya</taxon>
        <taxon>Ascomycota</taxon>
        <taxon>Pezizomycotina</taxon>
        <taxon>Dothideomycetes</taxon>
        <taxon>Pleosporomycetidae</taxon>
        <taxon>Pleosporales</taxon>
        <taxon>Pleosporineae</taxon>
        <taxon>Pleosporaceae</taxon>
        <taxon>Curvularia</taxon>
    </lineage>
</organism>
<dbReference type="Proteomes" id="UP000801428">
    <property type="component" value="Unassembled WGS sequence"/>
</dbReference>